<keyword evidence="1" id="KW-0408">Iron</keyword>
<proteinExistence type="predicted"/>
<dbReference type="GO" id="GO:0016491">
    <property type="term" value="F:oxidoreductase activity"/>
    <property type="evidence" value="ECO:0007669"/>
    <property type="project" value="InterPro"/>
</dbReference>
<dbReference type="InterPro" id="IPR006656">
    <property type="entry name" value="Mopterin_OxRdtase"/>
</dbReference>
<dbReference type="Gene3D" id="3.40.228.10">
    <property type="entry name" value="Dimethylsulfoxide Reductase, domain 2"/>
    <property type="match status" value="1"/>
</dbReference>
<keyword evidence="2" id="KW-0411">Iron-sulfur</keyword>
<reference evidence="4 5" key="1">
    <citation type="submission" date="2012-01" db="EMBL/GenBank/DDBJ databases">
        <title>Improved High-Quality Draft sequence of Metallosphaera yellowstonensis MK1.</title>
        <authorList>
            <consortium name="US DOE Joint Genome Institute"/>
            <person name="Lucas S."/>
            <person name="Han J."/>
            <person name="Cheng J.-F."/>
            <person name="Goodwin L."/>
            <person name="Pitluck S."/>
            <person name="Peters L."/>
            <person name="Teshima H."/>
            <person name="Detter J.C."/>
            <person name="Han C."/>
            <person name="Tapia R."/>
            <person name="Land M."/>
            <person name="Hauser L."/>
            <person name="Kyrpides N."/>
            <person name="Kozubal M."/>
            <person name="Macur R.E."/>
            <person name="Jay Z."/>
            <person name="Inskeep W."/>
            <person name="Woyke T."/>
        </authorList>
    </citation>
    <scope>NUCLEOTIDE SEQUENCE [LARGE SCALE GENOMIC DNA]</scope>
    <source>
        <strain evidence="4 5">MK1</strain>
    </source>
</reference>
<dbReference type="InterPro" id="IPR050612">
    <property type="entry name" value="Prok_Mopterin_Oxidored"/>
</dbReference>
<dbReference type="SUPFAM" id="SSF53706">
    <property type="entry name" value="Formate dehydrogenase/DMSO reductase, domains 1-3"/>
    <property type="match status" value="1"/>
</dbReference>
<dbReference type="RefSeq" id="WP_009072606.1">
    <property type="nucleotide sequence ID" value="NZ_JH597768.1"/>
</dbReference>
<evidence type="ECO:0000256" key="1">
    <source>
        <dbReference type="ARBA" id="ARBA00023004"/>
    </source>
</evidence>
<dbReference type="EMBL" id="JH597768">
    <property type="protein sequence ID" value="EHP69020.1"/>
    <property type="molecule type" value="Genomic_DNA"/>
</dbReference>
<organism evidence="4 5">
    <name type="scientific">Metallosphaera yellowstonensis MK1</name>
    <dbReference type="NCBI Taxonomy" id="671065"/>
    <lineage>
        <taxon>Archaea</taxon>
        <taxon>Thermoproteota</taxon>
        <taxon>Thermoprotei</taxon>
        <taxon>Sulfolobales</taxon>
        <taxon>Sulfolobaceae</taxon>
        <taxon>Metallosphaera</taxon>
    </lineage>
</organism>
<dbReference type="PANTHER" id="PTHR43742">
    <property type="entry name" value="TRIMETHYLAMINE-N-OXIDE REDUCTASE"/>
    <property type="match status" value="1"/>
</dbReference>
<protein>
    <submittedName>
        <fullName evidence="4">Anaerobic dehydrogenase, typically selenocysteine-containing</fullName>
    </submittedName>
</protein>
<evidence type="ECO:0000256" key="2">
    <source>
        <dbReference type="ARBA" id="ARBA00023014"/>
    </source>
</evidence>
<name>H2C5E3_9CREN</name>
<keyword evidence="2" id="KW-0479">Metal-binding</keyword>
<dbReference type="Proteomes" id="UP000003980">
    <property type="component" value="Unassembled WGS sequence"/>
</dbReference>
<dbReference type="AlphaFoldDB" id="H2C5E3"/>
<dbReference type="STRING" id="671065.MetMK1DRAFT_00017660"/>
<dbReference type="Pfam" id="PF00384">
    <property type="entry name" value="Molybdopterin"/>
    <property type="match status" value="1"/>
</dbReference>
<dbReference type="Gene3D" id="3.30.2070.10">
    <property type="entry name" value="Formate dehydrogenase/DMSO reductase"/>
    <property type="match status" value="1"/>
</dbReference>
<dbReference type="Gene3D" id="3.40.50.740">
    <property type="match status" value="1"/>
</dbReference>
<dbReference type="PANTHER" id="PTHR43742:SF6">
    <property type="entry name" value="OXIDOREDUCTASE YYAE-RELATED"/>
    <property type="match status" value="1"/>
</dbReference>
<accession>H2C5E3</accession>
<dbReference type="OrthoDB" id="23466at2157"/>
<evidence type="ECO:0000313" key="5">
    <source>
        <dbReference type="Proteomes" id="UP000003980"/>
    </source>
</evidence>
<feature type="domain" description="Molybdopterin oxidoreductase" evidence="3">
    <location>
        <begin position="91"/>
        <end position="385"/>
    </location>
</feature>
<dbReference type="eggNOG" id="arCOG01491">
    <property type="taxonomic scope" value="Archaea"/>
</dbReference>
<dbReference type="HOGENOM" id="CLU_000422_13_3_2"/>
<gene>
    <name evidence="4" type="ORF">MetMK1DRAFT_00017660</name>
</gene>
<evidence type="ECO:0000259" key="3">
    <source>
        <dbReference type="Pfam" id="PF00384"/>
    </source>
</evidence>
<evidence type="ECO:0000313" key="4">
    <source>
        <dbReference type="EMBL" id="EHP69020.1"/>
    </source>
</evidence>
<keyword evidence="5" id="KW-1185">Reference proteome</keyword>
<dbReference type="GO" id="GO:0051536">
    <property type="term" value="F:iron-sulfur cluster binding"/>
    <property type="evidence" value="ECO:0007669"/>
    <property type="project" value="UniProtKB-KW"/>
</dbReference>
<sequence length="580" mass="65206">MVIACTRDCYDTCIFDETYTPLKIFPTLGFTCSRGLTDLRRNEINRVTRAYVEGKEKSIAEAIKYVAERLRGTDRRRVVHVEYDGNQGLLTWYYPARLWNAMGAVSTDYSICSLEGHEAIKAHYGSSMGALPEEMEKYRAVVFWGSEAVYSFIHGWRILKDKYKITVDVRVSETAKRSERAYIVRPGSDAHLALALMKVLLEEGRAKGELVDLRVLKEKLEAFDMSWLIRSTGLTEDEVRELAQLYTYYEPLTVIGFAIGRTYNGGYAAGLISMLPALLGMRRGFYYSNSQGWGIDFSYLRGTHVAKPSKVVGMGELGHSVGDFDFMFVWNSNPVVTLPGGDRIEEAVSEGKLFLVVHDPFWTETAKVANVVIPAPTFLEKEDVVYSYWHPYLVYNTPVRPKRGITEVELMFELAKELGFSSPLLDEDPWSALDVALRRTGVTVNELRRKGLVKVVPTGGREEVSVEPFPTPQELTLPQGRVLVYSAHPNYTNSQFSEVYGRRRAVVYSKDLEGDGYLEGPGGKVRVKFVKGDVGENVLFMYKSDLVDVGGKSINSILVPVRGKFGGPRLNDVVYVRLKG</sequence>